<dbReference type="PROSITE" id="PS51532">
    <property type="entry name" value="PITH"/>
    <property type="match status" value="1"/>
</dbReference>
<dbReference type="PANTHER" id="PTHR12175">
    <property type="entry name" value="AD039 HT014 THIOREDOXIN FAMILY TRP26"/>
    <property type="match status" value="1"/>
</dbReference>
<dbReference type="Gene3D" id="2.60.120.470">
    <property type="entry name" value="PITH domain"/>
    <property type="match status" value="1"/>
</dbReference>
<protein>
    <recommendedName>
        <fullName evidence="2">PITH domain-containing protein</fullName>
    </recommendedName>
</protein>
<evidence type="ECO:0000259" key="2">
    <source>
        <dbReference type="PROSITE" id="PS51532"/>
    </source>
</evidence>
<dbReference type="GO" id="GO:0005737">
    <property type="term" value="C:cytoplasm"/>
    <property type="evidence" value="ECO:0007669"/>
    <property type="project" value="UniProtKB-ARBA"/>
</dbReference>
<dbReference type="AlphaFoldDB" id="A0A6B2LJW8"/>
<feature type="domain" description="PITH" evidence="2">
    <location>
        <begin position="1"/>
        <end position="164"/>
    </location>
</feature>
<sequence length="184" mass="20738">MYNYIDVQNVVCLNEEQHKSVNKIFKPWDKRLDASTFVQSGSDVELLIKIPFTGAVKLKSFCVIGGLDDSSPSNVKLFINREDIDFSNVEDMKPLQEIKLASDNLDGSLEYPVQVFKFGNVHHLTMYFNTNWGAAKTRITYIGLKGIFTVANRDKIVVANYELKPNPAKNSGIPEANNFTSQIQ</sequence>
<dbReference type="PANTHER" id="PTHR12175:SF1">
    <property type="entry name" value="PITH DOMAIN-CONTAINING PROTEIN 1"/>
    <property type="match status" value="1"/>
</dbReference>
<dbReference type="InterPro" id="IPR010400">
    <property type="entry name" value="PITH_dom"/>
</dbReference>
<evidence type="ECO:0000256" key="1">
    <source>
        <dbReference type="ARBA" id="ARBA00025788"/>
    </source>
</evidence>
<comment type="similarity">
    <text evidence="1">Belongs to the PITHD1 family.</text>
</comment>
<dbReference type="InterPro" id="IPR008979">
    <property type="entry name" value="Galactose-bd-like_sf"/>
</dbReference>
<name>A0A6B2LJW8_9EUKA</name>
<dbReference type="InterPro" id="IPR037047">
    <property type="entry name" value="PITH_dom_sf"/>
</dbReference>
<organism evidence="3">
    <name type="scientific">Arcella intermedia</name>
    <dbReference type="NCBI Taxonomy" id="1963864"/>
    <lineage>
        <taxon>Eukaryota</taxon>
        <taxon>Amoebozoa</taxon>
        <taxon>Tubulinea</taxon>
        <taxon>Elardia</taxon>
        <taxon>Arcellinida</taxon>
        <taxon>Sphaerothecina</taxon>
        <taxon>Arcellidae</taxon>
        <taxon>Arcella</taxon>
    </lineage>
</organism>
<evidence type="ECO:0000313" key="3">
    <source>
        <dbReference type="EMBL" id="NDV36998.1"/>
    </source>
</evidence>
<proteinExistence type="inferred from homology"/>
<dbReference type="SUPFAM" id="SSF49785">
    <property type="entry name" value="Galactose-binding domain-like"/>
    <property type="match status" value="1"/>
</dbReference>
<dbReference type="EMBL" id="GIBP01008029">
    <property type="protein sequence ID" value="NDV36998.1"/>
    <property type="molecule type" value="Transcribed_RNA"/>
</dbReference>
<dbReference type="InterPro" id="IPR045099">
    <property type="entry name" value="PITH1-like"/>
</dbReference>
<accession>A0A6B2LJW8</accession>
<reference evidence="3" key="1">
    <citation type="journal article" date="2020" name="J. Eukaryot. Microbiol.">
        <title>De novo Sequencing, Assembly and Annotation of the Transcriptome for the Free-Living Testate Amoeba Arcella intermedia.</title>
        <authorList>
            <person name="Ribeiro G.M."/>
            <person name="Porfirio-Sousa A.L."/>
            <person name="Maurer-Alcala X.X."/>
            <person name="Katz L.A."/>
            <person name="Lahr D.J.G."/>
        </authorList>
    </citation>
    <scope>NUCLEOTIDE SEQUENCE</scope>
</reference>
<dbReference type="Pfam" id="PF06201">
    <property type="entry name" value="PITH"/>
    <property type="match status" value="1"/>
</dbReference>